<organism evidence="2 3">
    <name type="scientific">Luteococcus japonicus LSP_Lj1</name>
    <dbReference type="NCBI Taxonomy" id="1255658"/>
    <lineage>
        <taxon>Bacteria</taxon>
        <taxon>Bacillati</taxon>
        <taxon>Actinomycetota</taxon>
        <taxon>Actinomycetes</taxon>
        <taxon>Propionibacteriales</taxon>
        <taxon>Propionibacteriaceae</taxon>
        <taxon>Luteococcus</taxon>
    </lineage>
</organism>
<dbReference type="AlphaFoldDB" id="A0A1R4JFS6"/>
<reference evidence="2 3" key="1">
    <citation type="submission" date="2017-02" db="EMBL/GenBank/DDBJ databases">
        <authorList>
            <person name="Peterson S.W."/>
        </authorList>
    </citation>
    <scope>NUCLEOTIDE SEQUENCE [LARGE SCALE GENOMIC DNA]</scope>
    <source>
        <strain evidence="2 3">LSP_Lj1</strain>
    </source>
</reference>
<dbReference type="STRING" id="1255658.FM114_07270"/>
<evidence type="ECO:0000313" key="3">
    <source>
        <dbReference type="Proteomes" id="UP000188342"/>
    </source>
</evidence>
<dbReference type="EMBL" id="FUKQ01000029">
    <property type="protein sequence ID" value="SJN30867.1"/>
    <property type="molecule type" value="Genomic_DNA"/>
</dbReference>
<dbReference type="Proteomes" id="UP000188342">
    <property type="component" value="Unassembled WGS sequence"/>
</dbReference>
<keyword evidence="1" id="KW-0812">Transmembrane</keyword>
<sequence>MAGQWARRHMVGFVNPRSRRLVVSGVLAALVLLVVLGAVLG</sequence>
<feature type="transmembrane region" description="Helical" evidence="1">
    <location>
        <begin position="21"/>
        <end position="40"/>
    </location>
</feature>
<name>A0A1R4JFS6_9ACTN</name>
<keyword evidence="1" id="KW-1133">Transmembrane helix</keyword>
<keyword evidence="3" id="KW-1185">Reference proteome</keyword>
<evidence type="ECO:0000313" key="2">
    <source>
        <dbReference type="EMBL" id="SJN30867.1"/>
    </source>
</evidence>
<accession>A0A1R4JFS6</accession>
<protein>
    <submittedName>
        <fullName evidence="2">Uncharacterized protein</fullName>
    </submittedName>
</protein>
<proteinExistence type="predicted"/>
<evidence type="ECO:0000256" key="1">
    <source>
        <dbReference type="SAM" id="Phobius"/>
    </source>
</evidence>
<gene>
    <name evidence="2" type="ORF">FM114_07270</name>
</gene>
<keyword evidence="1" id="KW-0472">Membrane</keyword>